<keyword evidence="3 5" id="KW-0786">Thiamine pyrophosphate</keyword>
<dbReference type="Proteomes" id="UP000746595">
    <property type="component" value="Unassembled WGS sequence"/>
</dbReference>
<dbReference type="InterPro" id="IPR023962">
    <property type="entry name" value="Phosphoketolase"/>
</dbReference>
<protein>
    <recommendedName>
        <fullName evidence="5">Probable phosphoketolase</fullName>
        <ecNumber evidence="5">4.1.2.-</ecNumber>
    </recommendedName>
</protein>
<dbReference type="InterPro" id="IPR018969">
    <property type="entry name" value="Xul5P/Fru6P_PKetolase_C"/>
</dbReference>
<evidence type="ECO:0000313" key="9">
    <source>
        <dbReference type="Proteomes" id="UP000746595"/>
    </source>
</evidence>
<dbReference type="PROSITE" id="PS60002">
    <property type="entry name" value="PHOSPHOKETOLASE_1"/>
    <property type="match status" value="1"/>
</dbReference>
<dbReference type="Pfam" id="PF09363">
    <property type="entry name" value="XFP_C"/>
    <property type="match status" value="1"/>
</dbReference>
<reference evidence="8 9" key="1">
    <citation type="submission" date="2020-04" db="EMBL/GenBank/DDBJ databases">
        <title>Paeniglutamicibacter sp. ANT13_2, a novel actinomycete isolated from sediment in Antarctica.</title>
        <authorList>
            <person name="Sakdapetsiri C."/>
            <person name="Pinyakong O."/>
        </authorList>
    </citation>
    <scope>NUCLEOTIDE SEQUENCE [LARGE SCALE GENOMIC DNA]</scope>
    <source>
        <strain evidence="8 9">ANT13_2</strain>
    </source>
</reference>
<gene>
    <name evidence="8" type="ORF">HED64_15140</name>
</gene>
<feature type="domain" description="Xylulose 5-phosphate/Fructose 6-phosphate phosphoketolase N-terminal" evidence="7">
    <location>
        <begin position="15"/>
        <end position="375"/>
    </location>
</feature>
<dbReference type="NCBIfam" id="NF003616">
    <property type="entry name" value="PRK05261.1-1"/>
    <property type="match status" value="1"/>
</dbReference>
<dbReference type="InterPro" id="IPR018970">
    <property type="entry name" value="Xul5P/Fru6P_PKetolase_N"/>
</dbReference>
<evidence type="ECO:0000259" key="6">
    <source>
        <dbReference type="Pfam" id="PF09363"/>
    </source>
</evidence>
<comment type="caution">
    <text evidence="8">The sequence shown here is derived from an EMBL/GenBank/DDBJ whole genome shotgun (WGS) entry which is preliminary data.</text>
</comment>
<evidence type="ECO:0000256" key="5">
    <source>
        <dbReference type="HAMAP-Rule" id="MF_01403"/>
    </source>
</evidence>
<dbReference type="CDD" id="cd02011">
    <property type="entry name" value="TPP_PK"/>
    <property type="match status" value="1"/>
</dbReference>
<dbReference type="EMBL" id="JAAWVT010000008">
    <property type="protein sequence ID" value="NKG22034.1"/>
    <property type="molecule type" value="Genomic_DNA"/>
</dbReference>
<dbReference type="RefSeq" id="WP_168152833.1">
    <property type="nucleotide sequence ID" value="NZ_JAAWVT010000008.1"/>
</dbReference>
<dbReference type="Pfam" id="PF09364">
    <property type="entry name" value="XFP_N"/>
    <property type="match status" value="1"/>
</dbReference>
<comment type="similarity">
    <text evidence="2 5">Belongs to the XFP family.</text>
</comment>
<dbReference type="InterPro" id="IPR019789">
    <property type="entry name" value="Xul5P/Fru6P_PKetolase_ThDP_BS"/>
</dbReference>
<dbReference type="Gene3D" id="3.40.50.920">
    <property type="match status" value="1"/>
</dbReference>
<dbReference type="Gene3D" id="3.40.50.970">
    <property type="match status" value="2"/>
</dbReference>
<dbReference type="InterPro" id="IPR005593">
    <property type="entry name" value="Xul5P/Fru6P_PKetolase"/>
</dbReference>
<evidence type="ECO:0000256" key="2">
    <source>
        <dbReference type="ARBA" id="ARBA00005623"/>
    </source>
</evidence>
<evidence type="ECO:0000256" key="3">
    <source>
        <dbReference type="ARBA" id="ARBA00023052"/>
    </source>
</evidence>
<dbReference type="HAMAP" id="MF_01403">
    <property type="entry name" value="Phosphoketolase"/>
    <property type="match status" value="1"/>
</dbReference>
<dbReference type="NCBIfam" id="NF003621">
    <property type="entry name" value="PRK05261.1-6"/>
    <property type="match status" value="1"/>
</dbReference>
<organism evidence="8 9">
    <name type="scientific">Paeniglutamicibacter terrestris</name>
    <dbReference type="NCBI Taxonomy" id="2723403"/>
    <lineage>
        <taxon>Bacteria</taxon>
        <taxon>Bacillati</taxon>
        <taxon>Actinomycetota</taxon>
        <taxon>Actinomycetes</taxon>
        <taxon>Micrococcales</taxon>
        <taxon>Micrococcaceae</taxon>
        <taxon>Paeniglutamicibacter</taxon>
    </lineage>
</organism>
<dbReference type="PROSITE" id="PS60003">
    <property type="entry name" value="PHOSPHOKETOLASE_2"/>
    <property type="match status" value="1"/>
</dbReference>
<dbReference type="PANTHER" id="PTHR31273:SF0">
    <property type="entry name" value="PHOSPHOKETOLASE-RELATED"/>
    <property type="match status" value="1"/>
</dbReference>
<sequence>MNHRPEFSETDDVLSPQELQRIHAWWRAANYLSVGQIYLMDNPLLREPLLPEHVKPRLLGHWGTTPGLNFIYAHLNRAIMKRDLEMMYVMGPGHGGPGPVAAGWLEGTYSETYPNISQDLEGMKRLFKQFSFPGGIPSHVAPETPGSIHEGGELGYSLSHAYGAAFDNPELIVAAVVGDGEAETGPLAASWHSNKFMNPARDGAVLPILHLNGYKIANPTILARMDRDELDALLRGYGHIPHYVEGKDPEQMHQDFARTLDACLDEIREIMRRAREDGQIQRPRWPMIVLRSPKGWTGPAEVDGKKVEGSWRSHQVPFSAARENESHRQILETWLRSYRPEELFDESGAPVEEIRSLHPAGPRRMSATPHANGGILLRDLRMPDFRDYAVQVNKPGTGAVEATRVLGQMLRDVMAANMDNFRVFSPDENNSNRLAAVLEATDRTWNAHTVPEDDHLAPDGRVMEILSEHTCQGWLEGYLLTGRHGFFSCYEAFIHVVDSMFNQHAKWLDTSNSIPWRRPVASLNYLLTSHVWRQDHNGFSHQDPGFIDHVINKKSEVIRVYLPPDANTLLSVADHCLRSRQYVNVIVAGKQPQMQFLDMADAIVHCTKGIGIWDWASTDTDAEPDVVMGAAGDVPTMETLAAVEILRSRFPDLSIRVVNVVDLLRLQDEANNPHGLADREFDALFTTDKPVIFAYHGYPWLIHRLTYRRSNHGNFHVRGYKEEGTTTTPFDMCVLNQIDRFNLAIDVIDRVPRLQDISSHVREELKNKLIEHRQYIRTHGEDMPEIRNWQWSANPGAADQPTPQAP</sequence>
<dbReference type="NCBIfam" id="NF003619">
    <property type="entry name" value="PRK05261.1-4"/>
    <property type="match status" value="1"/>
</dbReference>
<comment type="cofactor">
    <cofactor evidence="1 5">
        <name>thiamine diphosphate</name>
        <dbReference type="ChEBI" id="CHEBI:58937"/>
    </cofactor>
</comment>
<dbReference type="NCBIfam" id="NF003617">
    <property type="entry name" value="PRK05261.1-2"/>
    <property type="match status" value="1"/>
</dbReference>
<keyword evidence="9" id="KW-1185">Reference proteome</keyword>
<dbReference type="PIRSF" id="PIRSF017245">
    <property type="entry name" value="Phosphoketolase"/>
    <property type="match status" value="1"/>
</dbReference>
<feature type="domain" description="Xylulose 5-phosphate/Fructose 6-phosphate phosphoketolase C-terminal" evidence="6">
    <location>
        <begin position="590"/>
        <end position="791"/>
    </location>
</feature>
<evidence type="ECO:0000256" key="1">
    <source>
        <dbReference type="ARBA" id="ARBA00001964"/>
    </source>
</evidence>
<proteinExistence type="inferred from homology"/>
<keyword evidence="4 5" id="KW-0456">Lyase</keyword>
<dbReference type="SUPFAM" id="SSF52518">
    <property type="entry name" value="Thiamin diphosphate-binding fold (THDP-binding)"/>
    <property type="match status" value="2"/>
</dbReference>
<dbReference type="InterPro" id="IPR019790">
    <property type="entry name" value="Xul5P/Fru6P_PKetolase_CS"/>
</dbReference>
<dbReference type="InterPro" id="IPR009014">
    <property type="entry name" value="Transketo_C/PFOR_II"/>
</dbReference>
<dbReference type="Pfam" id="PF03894">
    <property type="entry name" value="XFP"/>
    <property type="match status" value="1"/>
</dbReference>
<evidence type="ECO:0000256" key="4">
    <source>
        <dbReference type="ARBA" id="ARBA00023239"/>
    </source>
</evidence>
<name>A0ABX1G710_9MICC</name>
<dbReference type="PANTHER" id="PTHR31273">
    <property type="entry name" value="PHOSPHOKETOLASE-RELATED"/>
    <property type="match status" value="1"/>
</dbReference>
<dbReference type="InterPro" id="IPR029061">
    <property type="entry name" value="THDP-binding"/>
</dbReference>
<evidence type="ECO:0000259" key="7">
    <source>
        <dbReference type="Pfam" id="PF09364"/>
    </source>
</evidence>
<accession>A0ABX1G710</accession>
<dbReference type="EC" id="4.1.2.-" evidence="5"/>
<evidence type="ECO:0000313" key="8">
    <source>
        <dbReference type="EMBL" id="NKG22034.1"/>
    </source>
</evidence>